<comment type="caution">
    <text evidence="1">The sequence shown here is derived from an EMBL/GenBank/DDBJ whole genome shotgun (WGS) entry which is preliminary data.</text>
</comment>
<feature type="non-terminal residue" evidence="1">
    <location>
        <position position="1"/>
    </location>
</feature>
<proteinExistence type="predicted"/>
<reference evidence="1" key="1">
    <citation type="journal article" date="2015" name="Nature">
        <title>Complex archaea that bridge the gap between prokaryotes and eukaryotes.</title>
        <authorList>
            <person name="Spang A."/>
            <person name="Saw J.H."/>
            <person name="Jorgensen S.L."/>
            <person name="Zaremba-Niedzwiedzka K."/>
            <person name="Martijn J."/>
            <person name="Lind A.E."/>
            <person name="van Eijk R."/>
            <person name="Schleper C."/>
            <person name="Guy L."/>
            <person name="Ettema T.J."/>
        </authorList>
    </citation>
    <scope>NUCLEOTIDE SEQUENCE</scope>
</reference>
<dbReference type="AlphaFoldDB" id="A0A0F9NV94"/>
<evidence type="ECO:0008006" key="2">
    <source>
        <dbReference type="Google" id="ProtNLM"/>
    </source>
</evidence>
<gene>
    <name evidence="1" type="ORF">LCGC14_0905150</name>
</gene>
<protein>
    <recommendedName>
        <fullName evidence="2">XdhC Rossmann domain-containing protein</fullName>
    </recommendedName>
</protein>
<evidence type="ECO:0000313" key="1">
    <source>
        <dbReference type="EMBL" id="KKN23410.1"/>
    </source>
</evidence>
<sequence length="38" mass="4268">SKTPAEIAIAILAELIACRYQRASKPEVRERAQDLLSR</sequence>
<dbReference type="EMBL" id="LAZR01002973">
    <property type="protein sequence ID" value="KKN23410.1"/>
    <property type="molecule type" value="Genomic_DNA"/>
</dbReference>
<organism evidence="1">
    <name type="scientific">marine sediment metagenome</name>
    <dbReference type="NCBI Taxonomy" id="412755"/>
    <lineage>
        <taxon>unclassified sequences</taxon>
        <taxon>metagenomes</taxon>
        <taxon>ecological metagenomes</taxon>
    </lineage>
</organism>
<dbReference type="Gene3D" id="3.40.50.720">
    <property type="entry name" value="NAD(P)-binding Rossmann-like Domain"/>
    <property type="match status" value="1"/>
</dbReference>
<name>A0A0F9NV94_9ZZZZ</name>
<accession>A0A0F9NV94</accession>